<reference evidence="1 2" key="1">
    <citation type="journal article" date="2018" name="Appl. Environ. Microbiol.">
        <title>Antimicrobial susceptibility testing and tentative epidemiological cut-off values of five Bacillus species relevant for use as animal feed additives or for plant protection.</title>
        <authorList>
            <person name="Agerso Y."/>
            <person name="Stuer-Lauridsen B."/>
            <person name="Bjerre K."/>
            <person name="Jensen M.G."/>
            <person name="Johansen E."/>
            <person name="Bennedsen M."/>
            <person name="Brockmann E."/>
            <person name="Nielsen B."/>
        </authorList>
    </citation>
    <scope>NUCLEOTIDE SEQUENCE [LARGE SCALE GENOMIC DNA]</scope>
    <source>
        <strain evidence="1 2">CHCC20162</strain>
    </source>
</reference>
<proteinExistence type="predicted"/>
<evidence type="ECO:0008006" key="3">
    <source>
        <dbReference type="Google" id="ProtNLM"/>
    </source>
</evidence>
<name>A0A3D8WTS7_PRIMG</name>
<protein>
    <recommendedName>
        <fullName evidence="3">YolD-like protein</fullName>
    </recommendedName>
</protein>
<dbReference type="InterPro" id="IPR014962">
    <property type="entry name" value="YolD"/>
</dbReference>
<organism evidence="1 2">
    <name type="scientific">Priestia megaterium</name>
    <name type="common">Bacillus megaterium</name>
    <dbReference type="NCBI Taxonomy" id="1404"/>
    <lineage>
        <taxon>Bacteria</taxon>
        <taxon>Bacillati</taxon>
        <taxon>Bacillota</taxon>
        <taxon>Bacilli</taxon>
        <taxon>Bacillales</taxon>
        <taxon>Bacillaceae</taxon>
        <taxon>Priestia</taxon>
    </lineage>
</organism>
<dbReference type="Pfam" id="PF08863">
    <property type="entry name" value="YolD"/>
    <property type="match status" value="1"/>
</dbReference>
<dbReference type="EMBL" id="PQWM01000072">
    <property type="protein sequence ID" value="RDZ05878.1"/>
    <property type="molecule type" value="Genomic_DNA"/>
</dbReference>
<comment type="caution">
    <text evidence="1">The sequence shown here is derived from an EMBL/GenBank/DDBJ whole genome shotgun (WGS) entry which is preliminary data.</text>
</comment>
<dbReference type="Proteomes" id="UP000256519">
    <property type="component" value="Unassembled WGS sequence"/>
</dbReference>
<accession>A0A3D8WTS7</accession>
<evidence type="ECO:0000313" key="1">
    <source>
        <dbReference type="EMBL" id="RDZ05878.1"/>
    </source>
</evidence>
<dbReference type="RefSeq" id="WP_116078992.1">
    <property type="nucleotide sequence ID" value="NZ_CP187631.1"/>
</dbReference>
<sequence length="61" mass="7211">MFFLKKLIKNGLITINYYENGSLQTCKGRVYNLNLHEQTLSLKDEKQNIFFIHLSGIEDIY</sequence>
<evidence type="ECO:0000313" key="2">
    <source>
        <dbReference type="Proteomes" id="UP000256519"/>
    </source>
</evidence>
<gene>
    <name evidence="1" type="ORF">C3744_29125</name>
</gene>
<dbReference type="AlphaFoldDB" id="A0A3D8WTS7"/>